<protein>
    <submittedName>
        <fullName evidence="2">Uncharacterized protein</fullName>
    </submittedName>
</protein>
<sequence>MNLFTLFKNTTFDNKPCQKWFPRKFRGGYDTTSEYNCRLLADDDEEDVPVCKTGGSNLDPKLTKCYPECGTGVDFYSEKKAWSYSPCSSPITKSCCELPTKSFEETTTTAATTRMTTIATTLPSERKKLRFPMPIELE</sequence>
<reference evidence="2" key="1">
    <citation type="submission" date="2022-11" db="UniProtKB">
        <authorList>
            <consortium name="WormBaseParasite"/>
        </authorList>
    </citation>
    <scope>IDENTIFICATION</scope>
</reference>
<organism evidence="1 2">
    <name type="scientific">Romanomermis culicivorax</name>
    <name type="common">Nematode worm</name>
    <dbReference type="NCBI Taxonomy" id="13658"/>
    <lineage>
        <taxon>Eukaryota</taxon>
        <taxon>Metazoa</taxon>
        <taxon>Ecdysozoa</taxon>
        <taxon>Nematoda</taxon>
        <taxon>Enoplea</taxon>
        <taxon>Dorylaimia</taxon>
        <taxon>Mermithida</taxon>
        <taxon>Mermithoidea</taxon>
        <taxon>Mermithidae</taxon>
        <taxon>Romanomermis</taxon>
    </lineage>
</organism>
<accession>A0A915J504</accession>
<keyword evidence="1" id="KW-1185">Reference proteome</keyword>
<evidence type="ECO:0000313" key="2">
    <source>
        <dbReference type="WBParaSite" id="nRc.2.0.1.t21225-RA"/>
    </source>
</evidence>
<dbReference type="AlphaFoldDB" id="A0A915J504"/>
<evidence type="ECO:0000313" key="1">
    <source>
        <dbReference type="Proteomes" id="UP000887565"/>
    </source>
</evidence>
<dbReference type="WBParaSite" id="nRc.2.0.1.t21225-RA">
    <property type="protein sequence ID" value="nRc.2.0.1.t21225-RA"/>
    <property type="gene ID" value="nRc.2.0.1.g21225"/>
</dbReference>
<proteinExistence type="predicted"/>
<name>A0A915J504_ROMCU</name>
<dbReference type="Proteomes" id="UP000887565">
    <property type="component" value="Unplaced"/>
</dbReference>